<feature type="transmembrane region" description="Helical" evidence="5">
    <location>
        <begin position="77"/>
        <end position="99"/>
    </location>
</feature>
<dbReference type="GO" id="GO:0016020">
    <property type="term" value="C:membrane"/>
    <property type="evidence" value="ECO:0007669"/>
    <property type="project" value="UniProtKB-SubCell"/>
</dbReference>
<evidence type="ECO:0000256" key="4">
    <source>
        <dbReference type="ARBA" id="ARBA00023136"/>
    </source>
</evidence>
<name>Q0CAQ0_ASPTN</name>
<comment type="subcellular location">
    <subcellularLocation>
        <location evidence="1">Membrane</location>
    </subcellularLocation>
</comment>
<dbReference type="OMA" id="WYGFSLA"/>
<accession>Q0CAQ0</accession>
<keyword evidence="2 5" id="KW-0812">Transmembrane</keyword>
<evidence type="ECO:0000256" key="5">
    <source>
        <dbReference type="SAM" id="Phobius"/>
    </source>
</evidence>
<organism evidence="7 8">
    <name type="scientific">Aspergillus terreus (strain NIH 2624 / FGSC A1156)</name>
    <dbReference type="NCBI Taxonomy" id="341663"/>
    <lineage>
        <taxon>Eukaryota</taxon>
        <taxon>Fungi</taxon>
        <taxon>Dikarya</taxon>
        <taxon>Ascomycota</taxon>
        <taxon>Pezizomycotina</taxon>
        <taxon>Eurotiomycetes</taxon>
        <taxon>Eurotiomycetidae</taxon>
        <taxon>Eurotiales</taxon>
        <taxon>Aspergillaceae</taxon>
        <taxon>Aspergillus</taxon>
        <taxon>Aspergillus subgen. Circumdati</taxon>
    </lineage>
</organism>
<evidence type="ECO:0000259" key="6">
    <source>
        <dbReference type="Pfam" id="PF13664"/>
    </source>
</evidence>
<dbReference type="HOGENOM" id="CLU_094297_2_1_1"/>
<evidence type="ECO:0000313" key="8">
    <source>
        <dbReference type="Proteomes" id="UP000007963"/>
    </source>
</evidence>
<proteinExistence type="predicted"/>
<dbReference type="InterPro" id="IPR025423">
    <property type="entry name" value="TMEM205-like"/>
</dbReference>
<sequence length="176" mass="19221">MQAIFDTLFSLLPYHLLAYGALLGTGLFQRFVDPICHRTLIFGEFNYYQCQLGLAILTAATRPPYSIFSFATNPWSAAPLAIVLVAGSLNWAVFGPCISRADIDRQTLREQGSDAKSTGTAALGLFRQTNQDSGEDYASSVRLNTLALIATVWYAFSLASSIIQGELPFQTGNLRV</sequence>
<gene>
    <name evidence="7" type="ORF">ATEG_09234</name>
</gene>
<feature type="domain" description="TMEM205-like" evidence="6">
    <location>
        <begin position="47"/>
        <end position="105"/>
    </location>
</feature>
<reference evidence="8" key="1">
    <citation type="submission" date="2005-09" db="EMBL/GenBank/DDBJ databases">
        <title>Annotation of the Aspergillus terreus NIH2624 genome.</title>
        <authorList>
            <person name="Birren B.W."/>
            <person name="Lander E.S."/>
            <person name="Galagan J.E."/>
            <person name="Nusbaum C."/>
            <person name="Devon K."/>
            <person name="Henn M."/>
            <person name="Ma L.-J."/>
            <person name="Jaffe D.B."/>
            <person name="Butler J."/>
            <person name="Alvarez P."/>
            <person name="Gnerre S."/>
            <person name="Grabherr M."/>
            <person name="Kleber M."/>
            <person name="Mauceli E.W."/>
            <person name="Brockman W."/>
            <person name="Rounsley S."/>
            <person name="Young S.K."/>
            <person name="LaButti K."/>
            <person name="Pushparaj V."/>
            <person name="DeCaprio D."/>
            <person name="Crawford M."/>
            <person name="Koehrsen M."/>
            <person name="Engels R."/>
            <person name="Montgomery P."/>
            <person name="Pearson M."/>
            <person name="Howarth C."/>
            <person name="Larson L."/>
            <person name="Luoma S."/>
            <person name="White J."/>
            <person name="Alvarado L."/>
            <person name="Kodira C.D."/>
            <person name="Zeng Q."/>
            <person name="Oleary S."/>
            <person name="Yandava C."/>
            <person name="Denning D.W."/>
            <person name="Nierman W.C."/>
            <person name="Milne T."/>
            <person name="Madden K."/>
        </authorList>
    </citation>
    <scope>NUCLEOTIDE SEQUENCE [LARGE SCALE GENOMIC DNA]</scope>
    <source>
        <strain evidence="8">NIH 2624 / FGSC A1156</strain>
    </source>
</reference>
<dbReference type="AlphaFoldDB" id="Q0CAQ0"/>
<keyword evidence="3 5" id="KW-1133">Transmembrane helix</keyword>
<keyword evidence="4 5" id="KW-0472">Membrane</keyword>
<dbReference type="RefSeq" id="XP_001217856.1">
    <property type="nucleotide sequence ID" value="XM_001217855.1"/>
</dbReference>
<evidence type="ECO:0000256" key="1">
    <source>
        <dbReference type="ARBA" id="ARBA00004370"/>
    </source>
</evidence>
<dbReference type="Proteomes" id="UP000007963">
    <property type="component" value="Unassembled WGS sequence"/>
</dbReference>
<dbReference type="EMBL" id="CH476607">
    <property type="protein sequence ID" value="EAU30371.1"/>
    <property type="molecule type" value="Genomic_DNA"/>
</dbReference>
<protein>
    <recommendedName>
        <fullName evidence="6">TMEM205-like domain-containing protein</fullName>
    </recommendedName>
</protein>
<dbReference type="Pfam" id="PF13664">
    <property type="entry name" value="DUF4149"/>
    <property type="match status" value="1"/>
</dbReference>
<dbReference type="OrthoDB" id="1641132at2759"/>
<feature type="transmembrane region" description="Helical" evidence="5">
    <location>
        <begin position="12"/>
        <end position="32"/>
    </location>
</feature>
<evidence type="ECO:0000313" key="7">
    <source>
        <dbReference type="EMBL" id="EAU30371.1"/>
    </source>
</evidence>
<dbReference type="GeneID" id="4354019"/>
<evidence type="ECO:0000256" key="3">
    <source>
        <dbReference type="ARBA" id="ARBA00022989"/>
    </source>
</evidence>
<dbReference type="VEuPathDB" id="FungiDB:ATEG_09234"/>
<evidence type="ECO:0000256" key="2">
    <source>
        <dbReference type="ARBA" id="ARBA00022692"/>
    </source>
</evidence>